<dbReference type="InterPro" id="IPR051400">
    <property type="entry name" value="HAD-like_hydrolase"/>
</dbReference>
<name>A0A8E4FDH7_9GAMM</name>
<dbReference type="SUPFAM" id="SSF56784">
    <property type="entry name" value="HAD-like"/>
    <property type="match status" value="1"/>
</dbReference>
<sequence>MLAEYLNPAQFWAIYNELHEDLFQDFLDQKLSVNEYRLNRYLKPLQKLGINEATLAAQLNQCFLENALQSTLFCAGAEDVLNYCQNLDVKLILLTNGPAQGQYQKIQRLGLDHWFHAYYISEEKQVEKPESAAFLSICQSFSIQPQECLMVGDDFEIDILPAAALGFKTFWVGNQNSV</sequence>
<evidence type="ECO:0000256" key="2">
    <source>
        <dbReference type="ARBA" id="ARBA00022723"/>
    </source>
</evidence>
<comment type="cofactor">
    <cofactor evidence="1">
        <name>Mg(2+)</name>
        <dbReference type="ChEBI" id="CHEBI:18420"/>
    </cofactor>
</comment>
<dbReference type="PANTHER" id="PTHR46470">
    <property type="entry name" value="N-ACYLNEURAMINATE-9-PHOSPHATASE"/>
    <property type="match status" value="1"/>
</dbReference>
<evidence type="ECO:0000313" key="6">
    <source>
        <dbReference type="Proteomes" id="UP000532147"/>
    </source>
</evidence>
<dbReference type="Pfam" id="PF00702">
    <property type="entry name" value="Hydrolase"/>
    <property type="match status" value="1"/>
</dbReference>
<dbReference type="NCBIfam" id="TIGR01549">
    <property type="entry name" value="HAD-SF-IA-v1"/>
    <property type="match status" value="1"/>
</dbReference>
<dbReference type="RefSeq" id="WP_171534384.1">
    <property type="nucleotide sequence ID" value="NZ_JABERH010000016.1"/>
</dbReference>
<dbReference type="GO" id="GO:0046872">
    <property type="term" value="F:metal ion binding"/>
    <property type="evidence" value="ECO:0007669"/>
    <property type="project" value="UniProtKB-KW"/>
</dbReference>
<dbReference type="InterPro" id="IPR006439">
    <property type="entry name" value="HAD-SF_hydro_IA"/>
</dbReference>
<comment type="caution">
    <text evidence="5">The sequence shown here is derived from an EMBL/GenBank/DDBJ whole genome shotgun (WGS) entry which is preliminary data.</text>
</comment>
<dbReference type="InterPro" id="IPR036412">
    <property type="entry name" value="HAD-like_sf"/>
</dbReference>
<dbReference type="PANTHER" id="PTHR46470:SF2">
    <property type="entry name" value="GLYCERALDEHYDE 3-PHOSPHATE PHOSPHATASE"/>
    <property type="match status" value="1"/>
</dbReference>
<dbReference type="Gene3D" id="3.40.50.1000">
    <property type="entry name" value="HAD superfamily/HAD-like"/>
    <property type="match status" value="1"/>
</dbReference>
<dbReference type="InterPro" id="IPR023214">
    <property type="entry name" value="HAD_sf"/>
</dbReference>
<gene>
    <name evidence="5" type="ORF">HLH11_07620</name>
</gene>
<evidence type="ECO:0000256" key="3">
    <source>
        <dbReference type="ARBA" id="ARBA00022801"/>
    </source>
</evidence>
<evidence type="ECO:0000256" key="1">
    <source>
        <dbReference type="ARBA" id="ARBA00001946"/>
    </source>
</evidence>
<keyword evidence="2" id="KW-0479">Metal-binding</keyword>
<accession>A0A8E4FDH7</accession>
<dbReference type="Proteomes" id="UP000532147">
    <property type="component" value="Unassembled WGS sequence"/>
</dbReference>
<keyword evidence="3 5" id="KW-0378">Hydrolase</keyword>
<reference evidence="5 6" key="1">
    <citation type="submission" date="2020-04" db="EMBL/GenBank/DDBJ databases">
        <title>Acinetobacter Taxon 24.</title>
        <authorList>
            <person name="Nemec A."/>
            <person name="Radolfova-Krizova L."/>
            <person name="Higgins P.G."/>
            <person name="Spanelova P."/>
        </authorList>
    </citation>
    <scope>NUCLEOTIDE SEQUENCE [LARGE SCALE GENOMIC DNA]</scope>
    <source>
        <strain evidence="5 6">ANC 4280</strain>
    </source>
</reference>
<dbReference type="EMBL" id="JABERH010000016">
    <property type="protein sequence ID" value="NNH38522.1"/>
    <property type="molecule type" value="Genomic_DNA"/>
</dbReference>
<evidence type="ECO:0000313" key="5">
    <source>
        <dbReference type="EMBL" id="NNH38522.1"/>
    </source>
</evidence>
<dbReference type="AlphaFoldDB" id="A0A8E4FDH7"/>
<evidence type="ECO:0000256" key="4">
    <source>
        <dbReference type="ARBA" id="ARBA00022842"/>
    </source>
</evidence>
<dbReference type="Gene3D" id="1.10.150.240">
    <property type="entry name" value="Putative phosphatase, domain 2"/>
    <property type="match status" value="1"/>
</dbReference>
<dbReference type="InterPro" id="IPR023198">
    <property type="entry name" value="PGP-like_dom2"/>
</dbReference>
<proteinExistence type="predicted"/>
<protein>
    <submittedName>
        <fullName evidence="5">HAD-IA family hydrolase</fullName>
    </submittedName>
</protein>
<keyword evidence="4" id="KW-0460">Magnesium</keyword>
<dbReference type="GO" id="GO:0044281">
    <property type="term" value="P:small molecule metabolic process"/>
    <property type="evidence" value="ECO:0007669"/>
    <property type="project" value="UniProtKB-ARBA"/>
</dbReference>
<dbReference type="GO" id="GO:0016791">
    <property type="term" value="F:phosphatase activity"/>
    <property type="evidence" value="ECO:0007669"/>
    <property type="project" value="TreeGrafter"/>
</dbReference>
<organism evidence="5 6">
    <name type="scientific">Acinetobacter terrae</name>
    <dbReference type="NCBI Taxonomy" id="2731247"/>
    <lineage>
        <taxon>Bacteria</taxon>
        <taxon>Pseudomonadati</taxon>
        <taxon>Pseudomonadota</taxon>
        <taxon>Gammaproteobacteria</taxon>
        <taxon>Moraxellales</taxon>
        <taxon>Moraxellaceae</taxon>
        <taxon>Acinetobacter</taxon>
        <taxon>Acinetobacter Taxon 24</taxon>
    </lineage>
</organism>